<evidence type="ECO:0000256" key="1">
    <source>
        <dbReference type="SAM" id="Phobius"/>
    </source>
</evidence>
<feature type="transmembrane region" description="Helical" evidence="1">
    <location>
        <begin position="178"/>
        <end position="196"/>
    </location>
</feature>
<evidence type="ECO:0000313" key="3">
    <source>
        <dbReference type="Proteomes" id="UP000635387"/>
    </source>
</evidence>
<proteinExistence type="predicted"/>
<keyword evidence="1" id="KW-1133">Transmembrane helix</keyword>
<feature type="transmembrane region" description="Helical" evidence="1">
    <location>
        <begin position="21"/>
        <end position="42"/>
    </location>
</feature>
<reference evidence="3" key="1">
    <citation type="journal article" date="2019" name="Int. J. Syst. Evol. Microbiol.">
        <title>The Global Catalogue of Microorganisms (GCM) 10K type strain sequencing project: providing services to taxonomists for standard genome sequencing and annotation.</title>
        <authorList>
            <consortium name="The Broad Institute Genomics Platform"/>
            <consortium name="The Broad Institute Genome Sequencing Center for Infectious Disease"/>
            <person name="Wu L."/>
            <person name="Ma J."/>
        </authorList>
    </citation>
    <scope>NUCLEOTIDE SEQUENCE [LARGE SCALE GENOMIC DNA]</scope>
    <source>
        <strain evidence="3">CGMCC 4.7683</strain>
    </source>
</reference>
<evidence type="ECO:0000313" key="2">
    <source>
        <dbReference type="EMBL" id="GHH34833.1"/>
    </source>
</evidence>
<dbReference type="Pfam" id="PF12730">
    <property type="entry name" value="ABC2_membrane_4"/>
    <property type="match status" value="1"/>
</dbReference>
<accession>A0ABQ3M6C4</accession>
<organism evidence="2 3">
    <name type="scientific">Amycolatopsis oliviviridis</name>
    <dbReference type="NCBI Taxonomy" id="1471590"/>
    <lineage>
        <taxon>Bacteria</taxon>
        <taxon>Bacillati</taxon>
        <taxon>Actinomycetota</taxon>
        <taxon>Actinomycetes</taxon>
        <taxon>Pseudonocardiales</taxon>
        <taxon>Pseudonocardiaceae</taxon>
        <taxon>Amycolatopsis</taxon>
    </lineage>
</organism>
<keyword evidence="1" id="KW-0812">Transmembrane</keyword>
<dbReference type="Proteomes" id="UP000635387">
    <property type="component" value="Unassembled WGS sequence"/>
</dbReference>
<feature type="transmembrane region" description="Helical" evidence="1">
    <location>
        <begin position="62"/>
        <end position="81"/>
    </location>
</feature>
<comment type="caution">
    <text evidence="2">The sequence shown here is derived from an EMBL/GenBank/DDBJ whole genome shotgun (WGS) entry which is preliminary data.</text>
</comment>
<sequence length="254" mass="26005">MIDVITSETVKARSIRSTRTLLAASAAAVLVGGLMALISAGAWDSATPDERSHFGGLGDGTAVLTVVQLCLMTFGILTATSEYSTGMIRTSLVAVPVRRKLLLGKVVLVAASTLIAGEAVAVATFFVRRLLIGDRPIGSLTSVGTGLPVILAEGLLMMVVALIALGLATVIKSTAGTLVTMAVLLFALPMAPRMLLPEPWNARIASVLPSELAGQLSGSATETPLSPLGALVAMAVWVTAAIYAGLTAIGRRDA</sequence>
<dbReference type="RefSeq" id="WP_191259184.1">
    <property type="nucleotide sequence ID" value="NZ_BNAY01000011.1"/>
</dbReference>
<dbReference type="EMBL" id="BNAY01000011">
    <property type="protein sequence ID" value="GHH34833.1"/>
    <property type="molecule type" value="Genomic_DNA"/>
</dbReference>
<protein>
    <submittedName>
        <fullName evidence="2">ABC transporter</fullName>
    </submittedName>
</protein>
<feature type="transmembrane region" description="Helical" evidence="1">
    <location>
        <begin position="102"/>
        <end position="127"/>
    </location>
</feature>
<keyword evidence="1" id="KW-0472">Membrane</keyword>
<gene>
    <name evidence="2" type="ORF">GCM10017790_75340</name>
</gene>
<name>A0ABQ3M6C4_9PSEU</name>
<feature type="transmembrane region" description="Helical" evidence="1">
    <location>
        <begin position="228"/>
        <end position="249"/>
    </location>
</feature>
<keyword evidence="3" id="KW-1185">Reference proteome</keyword>
<feature type="transmembrane region" description="Helical" evidence="1">
    <location>
        <begin position="147"/>
        <end position="171"/>
    </location>
</feature>